<reference evidence="5" key="1">
    <citation type="journal article" date="2020" name="mSystems">
        <title>Genome- and Community-Level Interaction Insights into Carbon Utilization and Element Cycling Functions of Hydrothermarchaeota in Hydrothermal Sediment.</title>
        <authorList>
            <person name="Zhou Z."/>
            <person name="Liu Y."/>
            <person name="Xu W."/>
            <person name="Pan J."/>
            <person name="Luo Z.H."/>
            <person name="Li M."/>
        </authorList>
    </citation>
    <scope>NUCLEOTIDE SEQUENCE [LARGE SCALE GENOMIC DNA]</scope>
    <source>
        <strain evidence="5">HyVt-19</strain>
    </source>
</reference>
<dbReference type="InterPro" id="IPR003593">
    <property type="entry name" value="AAA+_ATPase"/>
</dbReference>
<evidence type="ECO:0000256" key="2">
    <source>
        <dbReference type="ARBA" id="ARBA00022741"/>
    </source>
</evidence>
<dbReference type="InterPro" id="IPR051120">
    <property type="entry name" value="ABC_AA/LPS_Transport"/>
</dbReference>
<dbReference type="InterPro" id="IPR027417">
    <property type="entry name" value="P-loop_NTPase"/>
</dbReference>
<keyword evidence="1" id="KW-0813">Transport</keyword>
<evidence type="ECO:0000256" key="1">
    <source>
        <dbReference type="ARBA" id="ARBA00022448"/>
    </source>
</evidence>
<proteinExistence type="predicted"/>
<dbReference type="Pfam" id="PF00005">
    <property type="entry name" value="ABC_tran"/>
    <property type="match status" value="1"/>
</dbReference>
<dbReference type="Pfam" id="PF12399">
    <property type="entry name" value="BCA_ABC_TP_C"/>
    <property type="match status" value="1"/>
</dbReference>
<dbReference type="InterPro" id="IPR017871">
    <property type="entry name" value="ABC_transporter-like_CS"/>
</dbReference>
<dbReference type="GO" id="GO:0016887">
    <property type="term" value="F:ATP hydrolysis activity"/>
    <property type="evidence" value="ECO:0007669"/>
    <property type="project" value="InterPro"/>
</dbReference>
<dbReference type="PANTHER" id="PTHR45772">
    <property type="entry name" value="CONSERVED COMPONENT OF ABC TRANSPORTER FOR NATURAL AMINO ACIDS-RELATED"/>
    <property type="match status" value="1"/>
</dbReference>
<dbReference type="PROSITE" id="PS00211">
    <property type="entry name" value="ABC_TRANSPORTER_1"/>
    <property type="match status" value="1"/>
</dbReference>
<comment type="caution">
    <text evidence="5">The sequence shown here is derived from an EMBL/GenBank/DDBJ whole genome shotgun (WGS) entry which is preliminary data.</text>
</comment>
<dbReference type="Proteomes" id="UP000886355">
    <property type="component" value="Unassembled WGS sequence"/>
</dbReference>
<dbReference type="FunFam" id="3.40.50.300:FF:000421">
    <property type="entry name" value="Branched-chain amino acid ABC transporter ATP-binding protein"/>
    <property type="match status" value="1"/>
</dbReference>
<keyword evidence="2" id="KW-0547">Nucleotide-binding</keyword>
<dbReference type="SMART" id="SM00382">
    <property type="entry name" value="AAA"/>
    <property type="match status" value="1"/>
</dbReference>
<gene>
    <name evidence="5" type="ORF">ENG14_06235</name>
</gene>
<evidence type="ECO:0000259" key="4">
    <source>
        <dbReference type="PROSITE" id="PS50893"/>
    </source>
</evidence>
<dbReference type="InterPro" id="IPR032823">
    <property type="entry name" value="BCA_ABC_TP_C"/>
</dbReference>
<dbReference type="InterPro" id="IPR003439">
    <property type="entry name" value="ABC_transporter-like_ATP-bd"/>
</dbReference>
<dbReference type="PROSITE" id="PS50893">
    <property type="entry name" value="ABC_TRANSPORTER_2"/>
    <property type="match status" value="1"/>
</dbReference>
<dbReference type="CDD" id="cd03219">
    <property type="entry name" value="ABC_Mj1267_LivG_branched"/>
    <property type="match status" value="1"/>
</dbReference>
<dbReference type="GO" id="GO:0005886">
    <property type="term" value="C:plasma membrane"/>
    <property type="evidence" value="ECO:0007669"/>
    <property type="project" value="TreeGrafter"/>
</dbReference>
<dbReference type="AlphaFoldDB" id="A0A7C0WW70"/>
<feature type="domain" description="ABC transporter" evidence="4">
    <location>
        <begin position="7"/>
        <end position="250"/>
    </location>
</feature>
<dbReference type="PANTHER" id="PTHR45772:SF3">
    <property type="entry name" value="ABC TRANSPORTER ATP-BINDING PROTEIN"/>
    <property type="match status" value="1"/>
</dbReference>
<dbReference type="SUPFAM" id="SSF52540">
    <property type="entry name" value="P-loop containing nucleoside triphosphate hydrolases"/>
    <property type="match status" value="1"/>
</dbReference>
<dbReference type="EMBL" id="DQZW01000292">
    <property type="protein sequence ID" value="HDL90485.1"/>
    <property type="molecule type" value="Genomic_DNA"/>
</dbReference>
<name>A0A7C0WW70_9BACT</name>
<sequence length="254" mass="28558">MASENILEVRNVTHRYGDFIALKDVTITVPEERLTALIGPNGAGKTTFYNVVSGKYRPSKGSVIFNGVNVTGYSPHKLSLMGLSRSFQITNIFHELTVIENVMIPIALHEGKGFYFWTKYRKDRHLFNEAMKVLSLVGLEDVYARVTRELSYGDRRLVEIAIVLAGKPQLVLLDEPTAGMTPEETEKMIHLIKNLATTTETTFFFTEHDMNVVFSVAEYIYVLHQGELLAQGKPEDIRADPKVREAYLGGSLDT</sequence>
<organism evidence="5">
    <name type="scientific">Thermodesulforhabdus norvegica</name>
    <dbReference type="NCBI Taxonomy" id="39841"/>
    <lineage>
        <taxon>Bacteria</taxon>
        <taxon>Pseudomonadati</taxon>
        <taxon>Thermodesulfobacteriota</taxon>
        <taxon>Syntrophobacteria</taxon>
        <taxon>Syntrophobacterales</taxon>
        <taxon>Thermodesulforhabdaceae</taxon>
        <taxon>Thermodesulforhabdus</taxon>
    </lineage>
</organism>
<evidence type="ECO:0000256" key="3">
    <source>
        <dbReference type="ARBA" id="ARBA00022840"/>
    </source>
</evidence>
<accession>A0A7C0WW70</accession>
<dbReference type="GO" id="GO:0005524">
    <property type="term" value="F:ATP binding"/>
    <property type="evidence" value="ECO:0007669"/>
    <property type="project" value="UniProtKB-KW"/>
</dbReference>
<dbReference type="Gene3D" id="3.40.50.300">
    <property type="entry name" value="P-loop containing nucleotide triphosphate hydrolases"/>
    <property type="match status" value="1"/>
</dbReference>
<protein>
    <submittedName>
        <fullName evidence="5">ABC transporter ATP-binding protein</fullName>
    </submittedName>
</protein>
<keyword evidence="3 5" id="KW-0067">ATP-binding</keyword>
<evidence type="ECO:0000313" key="5">
    <source>
        <dbReference type="EMBL" id="HDL90485.1"/>
    </source>
</evidence>